<sequence>MTLQQENKMLKSGKNQDLVGKGKKKAPTEKISASNFASGLRADWGANLNLPSQETKSTPTTKNQGAAPAAKSHGGGFEDSDVEDVNPYKEVTNEERDAMDVNVDVVMNDAGKMKDVESRVRQNKLVSIVEVDDSDDDKKEFIPIIAQRHTVPAYPRKPRTVASSAQATNQLKPQNDINKAKTSGKKKSSTPAPAVVGLPGKEPEKTVKRFSSNSVRTSDLPKFAINEWRSVFLPTLYDKLFASDEPFATFFKGSQDFVSLLQLTVNEVYPFSDYQVASYDALHALAYNRINEKRSIIGSNAVQIIKSYVTRFQGEAEIMAWGRWALRTDGPLFYRVPAPANSPVDHKDPEYEPPQGRLLSQFVINLAGPFLKQTKGSQVFKSIHSQGLLALVFAALERAVKSILKPNDTLKEFSNEFWGSKVKSYQTSLRAITDARWKELFEACGVRALDDADEDLDVNMSLLDNNRALMFDFASPVRM</sequence>
<dbReference type="OrthoDB" id="3070163at2759"/>
<gene>
    <name evidence="2" type="ORF">D9619_011058</name>
</gene>
<dbReference type="EMBL" id="JAACJJ010000030">
    <property type="protein sequence ID" value="KAF5318667.1"/>
    <property type="molecule type" value="Genomic_DNA"/>
</dbReference>
<name>A0A8H5BAJ8_9AGAR</name>
<proteinExistence type="predicted"/>
<feature type="region of interest" description="Disordered" evidence="1">
    <location>
        <begin position="158"/>
        <end position="210"/>
    </location>
</feature>
<evidence type="ECO:0000256" key="1">
    <source>
        <dbReference type="SAM" id="MobiDB-lite"/>
    </source>
</evidence>
<comment type="caution">
    <text evidence="2">The sequence shown here is derived from an EMBL/GenBank/DDBJ whole genome shotgun (WGS) entry which is preliminary data.</text>
</comment>
<keyword evidence="3" id="KW-1185">Reference proteome</keyword>
<reference evidence="2 3" key="1">
    <citation type="journal article" date="2020" name="ISME J.">
        <title>Uncovering the hidden diversity of litter-decomposition mechanisms in mushroom-forming fungi.</title>
        <authorList>
            <person name="Floudas D."/>
            <person name="Bentzer J."/>
            <person name="Ahren D."/>
            <person name="Johansson T."/>
            <person name="Persson P."/>
            <person name="Tunlid A."/>
        </authorList>
    </citation>
    <scope>NUCLEOTIDE SEQUENCE [LARGE SCALE GENOMIC DNA]</scope>
    <source>
        <strain evidence="2 3">CBS 101986</strain>
    </source>
</reference>
<feature type="compositionally biased region" description="Polar residues" evidence="1">
    <location>
        <begin position="49"/>
        <end position="64"/>
    </location>
</feature>
<dbReference type="Proteomes" id="UP000567179">
    <property type="component" value="Unassembled WGS sequence"/>
</dbReference>
<organism evidence="2 3">
    <name type="scientific">Psilocybe cf. subviscida</name>
    <dbReference type="NCBI Taxonomy" id="2480587"/>
    <lineage>
        <taxon>Eukaryota</taxon>
        <taxon>Fungi</taxon>
        <taxon>Dikarya</taxon>
        <taxon>Basidiomycota</taxon>
        <taxon>Agaricomycotina</taxon>
        <taxon>Agaricomycetes</taxon>
        <taxon>Agaricomycetidae</taxon>
        <taxon>Agaricales</taxon>
        <taxon>Agaricineae</taxon>
        <taxon>Strophariaceae</taxon>
        <taxon>Psilocybe</taxon>
    </lineage>
</organism>
<dbReference type="AlphaFoldDB" id="A0A8H5BAJ8"/>
<evidence type="ECO:0000313" key="3">
    <source>
        <dbReference type="Proteomes" id="UP000567179"/>
    </source>
</evidence>
<accession>A0A8H5BAJ8</accession>
<feature type="region of interest" description="Disordered" evidence="1">
    <location>
        <begin position="1"/>
        <end position="84"/>
    </location>
</feature>
<evidence type="ECO:0000313" key="2">
    <source>
        <dbReference type="EMBL" id="KAF5318667.1"/>
    </source>
</evidence>
<feature type="compositionally biased region" description="Polar residues" evidence="1">
    <location>
        <begin position="161"/>
        <end position="177"/>
    </location>
</feature>
<protein>
    <submittedName>
        <fullName evidence="2">Uncharacterized protein</fullName>
    </submittedName>
</protein>